<protein>
    <submittedName>
        <fullName evidence="1">DUF488 domain-containing protein</fullName>
    </submittedName>
</protein>
<organism evidence="1 2">
    <name type="scientific">Brevundimonas olei</name>
    <dbReference type="NCBI Taxonomy" id="657642"/>
    <lineage>
        <taxon>Bacteria</taxon>
        <taxon>Pseudomonadati</taxon>
        <taxon>Pseudomonadota</taxon>
        <taxon>Alphaproteobacteria</taxon>
        <taxon>Caulobacterales</taxon>
        <taxon>Caulobacteraceae</taxon>
        <taxon>Brevundimonas</taxon>
    </lineage>
</organism>
<name>A0ABZ2I823_9CAUL</name>
<proteinExistence type="predicted"/>
<dbReference type="PANTHER" id="PTHR36849:SF1">
    <property type="entry name" value="CYTOPLASMIC PROTEIN"/>
    <property type="match status" value="1"/>
</dbReference>
<evidence type="ECO:0000313" key="2">
    <source>
        <dbReference type="Proteomes" id="UP001363460"/>
    </source>
</evidence>
<dbReference type="RefSeq" id="WP_338575662.1">
    <property type="nucleotide sequence ID" value="NZ_CP146369.1"/>
</dbReference>
<reference evidence="1 2" key="1">
    <citation type="submission" date="2024-02" db="EMBL/GenBank/DDBJ databases">
        <title>Distribution and functional of Brevundimonas-related endobacteria within Verticillium dahliae.</title>
        <authorList>
            <person name="Zeng H."/>
        </authorList>
    </citation>
    <scope>NUCLEOTIDE SEQUENCE [LARGE SCALE GENOMIC DNA]</scope>
    <source>
        <strain evidence="1 2">TRM 44200</strain>
    </source>
</reference>
<dbReference type="Pfam" id="PF22752">
    <property type="entry name" value="DUF488-N3i"/>
    <property type="match status" value="1"/>
</dbReference>
<dbReference type="EMBL" id="CP146369">
    <property type="protein sequence ID" value="WWT53775.1"/>
    <property type="molecule type" value="Genomic_DNA"/>
</dbReference>
<dbReference type="InterPro" id="IPR052552">
    <property type="entry name" value="YeaO-like"/>
</dbReference>
<evidence type="ECO:0000313" key="1">
    <source>
        <dbReference type="EMBL" id="WWT53775.1"/>
    </source>
</evidence>
<gene>
    <name evidence="1" type="ORF">V8J38_10970</name>
</gene>
<accession>A0ABZ2I823</accession>
<keyword evidence="2" id="KW-1185">Reference proteome</keyword>
<dbReference type="Proteomes" id="UP001363460">
    <property type="component" value="Chromosome"/>
</dbReference>
<dbReference type="PANTHER" id="PTHR36849">
    <property type="entry name" value="CYTOPLASMIC PROTEIN-RELATED"/>
    <property type="match status" value="1"/>
</dbReference>
<sequence>MKPALKRVYEPPSKSDGTRILIDRLWPRGLSKDKAHVDLWLKAIAPSTELRRWFGHDPEKWTEFQHRYRAELKANGDAVSELKAALADGPATLVYGARDEAHNDAVVLADYLATSNRSSRPSRTYFSR</sequence>